<dbReference type="PROSITE" id="PS00108">
    <property type="entry name" value="PROTEIN_KINASE_ST"/>
    <property type="match status" value="1"/>
</dbReference>
<dbReference type="OrthoDB" id="4062651at2759"/>
<dbReference type="EMBL" id="SNRW01014089">
    <property type="protein sequence ID" value="KAA6371866.1"/>
    <property type="molecule type" value="Genomic_DNA"/>
</dbReference>
<dbReference type="SMART" id="SM00220">
    <property type="entry name" value="S_TKc"/>
    <property type="match status" value="1"/>
</dbReference>
<comment type="caution">
    <text evidence="2">The sequence shown here is derived from an EMBL/GenBank/DDBJ whole genome shotgun (WGS) entry which is preliminary data.</text>
</comment>
<name>A0A5J4UMG7_9EUKA</name>
<evidence type="ECO:0000313" key="3">
    <source>
        <dbReference type="Proteomes" id="UP000324800"/>
    </source>
</evidence>
<dbReference type="AlphaFoldDB" id="A0A5J4UMG7"/>
<dbReference type="GO" id="GO:0005524">
    <property type="term" value="F:ATP binding"/>
    <property type="evidence" value="ECO:0007669"/>
    <property type="project" value="InterPro"/>
</dbReference>
<dbReference type="Pfam" id="PF00069">
    <property type="entry name" value="Pkinase"/>
    <property type="match status" value="1"/>
</dbReference>
<dbReference type="InterPro" id="IPR011009">
    <property type="entry name" value="Kinase-like_dom_sf"/>
</dbReference>
<dbReference type="PROSITE" id="PS50011">
    <property type="entry name" value="PROTEIN_KINASE_DOM"/>
    <property type="match status" value="1"/>
</dbReference>
<dbReference type="InterPro" id="IPR000719">
    <property type="entry name" value="Prot_kinase_dom"/>
</dbReference>
<feature type="domain" description="Protein kinase" evidence="1">
    <location>
        <begin position="1"/>
        <end position="229"/>
    </location>
</feature>
<accession>A0A5J4UMG7</accession>
<evidence type="ECO:0000313" key="2">
    <source>
        <dbReference type="EMBL" id="KAA6371866.1"/>
    </source>
</evidence>
<evidence type="ECO:0000259" key="1">
    <source>
        <dbReference type="PROSITE" id="PS50011"/>
    </source>
</evidence>
<dbReference type="Gene3D" id="1.10.510.10">
    <property type="entry name" value="Transferase(Phosphotransferase) domain 1"/>
    <property type="match status" value="1"/>
</dbReference>
<dbReference type="PANTHER" id="PTHR24362">
    <property type="entry name" value="SERINE/THREONINE-PROTEIN KINASE NEK"/>
    <property type="match status" value="1"/>
</dbReference>
<dbReference type="InterPro" id="IPR008271">
    <property type="entry name" value="Ser/Thr_kinase_AS"/>
</dbReference>
<reference evidence="2 3" key="1">
    <citation type="submission" date="2019-03" db="EMBL/GenBank/DDBJ databases">
        <title>Single cell metagenomics reveals metabolic interactions within the superorganism composed of flagellate Streblomastix strix and complex community of Bacteroidetes bacteria on its surface.</title>
        <authorList>
            <person name="Treitli S.C."/>
            <person name="Kolisko M."/>
            <person name="Husnik F."/>
            <person name="Keeling P."/>
            <person name="Hampl V."/>
        </authorList>
    </citation>
    <scope>NUCLEOTIDE SEQUENCE [LARGE SCALE GENOMIC DNA]</scope>
    <source>
        <strain evidence="2">ST1C</strain>
    </source>
</reference>
<dbReference type="Proteomes" id="UP000324800">
    <property type="component" value="Unassembled WGS sequence"/>
</dbReference>
<dbReference type="SUPFAM" id="SSF56112">
    <property type="entry name" value="Protein kinase-like (PK-like)"/>
    <property type="match status" value="1"/>
</dbReference>
<organism evidence="2 3">
    <name type="scientific">Streblomastix strix</name>
    <dbReference type="NCBI Taxonomy" id="222440"/>
    <lineage>
        <taxon>Eukaryota</taxon>
        <taxon>Metamonada</taxon>
        <taxon>Preaxostyla</taxon>
        <taxon>Oxymonadida</taxon>
        <taxon>Streblomastigidae</taxon>
        <taxon>Streblomastix</taxon>
    </lineage>
</organism>
<dbReference type="GO" id="GO:0004672">
    <property type="term" value="F:protein kinase activity"/>
    <property type="evidence" value="ECO:0007669"/>
    <property type="project" value="InterPro"/>
</dbReference>
<feature type="non-terminal residue" evidence="2">
    <location>
        <position position="229"/>
    </location>
</feature>
<dbReference type="PANTHER" id="PTHR24362:SF309">
    <property type="entry name" value="PROTEIN KINASE DOMAIN-CONTAINING PROTEIN"/>
    <property type="match status" value="1"/>
</dbReference>
<gene>
    <name evidence="2" type="ORF">EZS28_032607</name>
</gene>
<sequence>MQQLNLEEATNRNLMPKASILTIIAHDLLEFLAYFHEKGLVHCDIKPANIIFQSLDDGFIPKMCDFGETTALQNIKNVDIICGSPFFFPPEVRERKRGYNQGVDIWALGLVLYILATGKPFDHPSYGMLRSQRQTARQLLQHYIFTNPRALNLVQIPNQNAGELGLQVQQQNNMLVSRRVGQQGQRGLQFTLVPLQQQVPQAVRYQQEQQQLQQQEFGRQVADFIAQLS</sequence>
<proteinExistence type="predicted"/>
<protein>
    <recommendedName>
        <fullName evidence="1">Protein kinase domain-containing protein</fullName>
    </recommendedName>
</protein>